<dbReference type="GO" id="GO:0051301">
    <property type="term" value="P:cell division"/>
    <property type="evidence" value="ECO:0007669"/>
    <property type="project" value="UniProtKB-KW"/>
</dbReference>
<feature type="coiled-coil region" evidence="1">
    <location>
        <begin position="41"/>
        <end position="68"/>
    </location>
</feature>
<evidence type="ECO:0000256" key="1">
    <source>
        <dbReference type="SAM" id="Coils"/>
    </source>
</evidence>
<keyword evidence="3" id="KW-0131">Cell cycle</keyword>
<dbReference type="RefSeq" id="WP_075326634.1">
    <property type="nucleotide sequence ID" value="NZ_FOOH01000001.1"/>
</dbReference>
<organism evidence="3 4">
    <name type="scientific">Salegentibacter agarivorans</name>
    <dbReference type="NCBI Taxonomy" id="345907"/>
    <lineage>
        <taxon>Bacteria</taxon>
        <taxon>Pseudomonadati</taxon>
        <taxon>Bacteroidota</taxon>
        <taxon>Flavobacteriia</taxon>
        <taxon>Flavobacteriales</taxon>
        <taxon>Flavobacteriaceae</taxon>
        <taxon>Salegentibacter</taxon>
    </lineage>
</organism>
<dbReference type="EMBL" id="FOOH01000001">
    <property type="protein sequence ID" value="SFF60835.1"/>
    <property type="molecule type" value="Genomic_DNA"/>
</dbReference>
<evidence type="ECO:0000313" key="3">
    <source>
        <dbReference type="EMBL" id="SFF60835.1"/>
    </source>
</evidence>
<dbReference type="Pfam" id="PF04977">
    <property type="entry name" value="DivIC"/>
    <property type="match status" value="1"/>
</dbReference>
<name>A0A1I2K0Z2_9FLAO</name>
<keyword evidence="2" id="KW-0812">Transmembrane</keyword>
<dbReference type="InterPro" id="IPR007060">
    <property type="entry name" value="FtsL/DivIC"/>
</dbReference>
<dbReference type="Proteomes" id="UP000199116">
    <property type="component" value="Unassembled WGS sequence"/>
</dbReference>
<keyword evidence="3" id="KW-0132">Cell division</keyword>
<protein>
    <submittedName>
        <fullName evidence="3">Cell division protein FtsB</fullName>
    </submittedName>
</protein>
<keyword evidence="2" id="KW-0472">Membrane</keyword>
<dbReference type="AlphaFoldDB" id="A0A1I2K0Z2"/>
<feature type="transmembrane region" description="Helical" evidence="2">
    <location>
        <begin position="20"/>
        <end position="40"/>
    </location>
</feature>
<gene>
    <name evidence="3" type="ORF">SAMN04488033_101405</name>
</gene>
<keyword evidence="2" id="KW-1133">Transmembrane helix</keyword>
<keyword evidence="4" id="KW-1185">Reference proteome</keyword>
<evidence type="ECO:0000313" key="4">
    <source>
        <dbReference type="Proteomes" id="UP000199116"/>
    </source>
</evidence>
<keyword evidence="1" id="KW-0175">Coiled coil</keyword>
<accession>A0A1I2K0Z2</accession>
<evidence type="ECO:0000256" key="2">
    <source>
        <dbReference type="SAM" id="Phobius"/>
    </source>
</evidence>
<sequence length="105" mass="12944">MKLKELRNKKWFKIISNKYVLLIIIFGGWMLFLDSNSWLVHNELNQEVEELEENRQYYKNEISKDKATIQQLQDSVEMEKFARQQYYMKRPNEEIFIIEYDTIQD</sequence>
<proteinExistence type="predicted"/>
<reference evidence="4" key="1">
    <citation type="submission" date="2016-10" db="EMBL/GenBank/DDBJ databases">
        <authorList>
            <person name="Varghese N."/>
            <person name="Submissions S."/>
        </authorList>
    </citation>
    <scope>NUCLEOTIDE SEQUENCE [LARGE SCALE GENOMIC DNA]</scope>
    <source>
        <strain evidence="4">DSM 23515</strain>
    </source>
</reference>